<feature type="coiled-coil region" evidence="6">
    <location>
        <begin position="100"/>
        <end position="127"/>
    </location>
</feature>
<keyword evidence="5" id="KW-0676">Redox-active center</keyword>
<dbReference type="HOGENOM" id="CLU_000288_47_4_0"/>
<keyword evidence="10" id="KW-1185">Reference proteome</keyword>
<organism evidence="9">
    <name type="scientific">Candidatus Moduliflexus flocculans</name>
    <dbReference type="NCBI Taxonomy" id="1499966"/>
    <lineage>
        <taxon>Bacteria</taxon>
        <taxon>Candidatus Moduliflexota</taxon>
        <taxon>Candidatus Moduliflexia</taxon>
        <taxon>Candidatus Moduliflexales</taxon>
        <taxon>Candidatus Moduliflexaceae</taxon>
    </lineage>
</organism>
<dbReference type="Pfam" id="PF13462">
    <property type="entry name" value="Thioredoxin_4"/>
    <property type="match status" value="1"/>
</dbReference>
<keyword evidence="4" id="KW-1015">Disulfide bond</keyword>
<dbReference type="SUPFAM" id="SSF52833">
    <property type="entry name" value="Thioredoxin-like"/>
    <property type="match status" value="1"/>
</dbReference>
<evidence type="ECO:0000256" key="5">
    <source>
        <dbReference type="ARBA" id="ARBA00023284"/>
    </source>
</evidence>
<evidence type="ECO:0000256" key="2">
    <source>
        <dbReference type="ARBA" id="ARBA00022729"/>
    </source>
</evidence>
<evidence type="ECO:0000256" key="6">
    <source>
        <dbReference type="SAM" id="Coils"/>
    </source>
</evidence>
<evidence type="ECO:0000259" key="8">
    <source>
        <dbReference type="Pfam" id="PF13462"/>
    </source>
</evidence>
<keyword evidence="7" id="KW-1133">Transmembrane helix</keyword>
<dbReference type="PANTHER" id="PTHR13887:SF14">
    <property type="entry name" value="DISULFIDE BOND FORMATION PROTEIN D"/>
    <property type="match status" value="1"/>
</dbReference>
<dbReference type="PANTHER" id="PTHR13887">
    <property type="entry name" value="GLUTATHIONE S-TRANSFERASE KAPPA"/>
    <property type="match status" value="1"/>
</dbReference>
<accession>A0A081BQZ2</accession>
<dbReference type="InterPro" id="IPR036249">
    <property type="entry name" value="Thioredoxin-like_sf"/>
</dbReference>
<evidence type="ECO:0000256" key="4">
    <source>
        <dbReference type="ARBA" id="ARBA00023157"/>
    </source>
</evidence>
<dbReference type="Proteomes" id="UP000030700">
    <property type="component" value="Unassembled WGS sequence"/>
</dbReference>
<keyword evidence="7" id="KW-0812">Transmembrane</keyword>
<dbReference type="InterPro" id="IPR012336">
    <property type="entry name" value="Thioredoxin-like_fold"/>
</dbReference>
<keyword evidence="6" id="KW-0175">Coiled coil</keyword>
<dbReference type="CDD" id="cd02972">
    <property type="entry name" value="DsbA_family"/>
    <property type="match status" value="1"/>
</dbReference>
<comment type="similarity">
    <text evidence="1">Belongs to the thioredoxin family. DsbA subfamily.</text>
</comment>
<keyword evidence="3" id="KW-0560">Oxidoreductase</keyword>
<gene>
    <name evidence="9" type="ORF">U14_05097</name>
</gene>
<keyword evidence="7" id="KW-0472">Membrane</keyword>
<dbReference type="STRING" id="1499966.U14_05097"/>
<keyword evidence="2" id="KW-0732">Signal</keyword>
<dbReference type="EMBL" id="DF820460">
    <property type="protein sequence ID" value="GAK53823.1"/>
    <property type="molecule type" value="Genomic_DNA"/>
</dbReference>
<feature type="transmembrane region" description="Helical" evidence="7">
    <location>
        <begin position="14"/>
        <end position="35"/>
    </location>
</feature>
<sequence length="312" mass="33997">MTTPVSGKTSNNGLAIAMIFAAIMISGALIFLGVVMQRRGAVETEQLAQQMKTEILAELKKQQPAEPDNAPLDLIQKTKEAVLTELRSGEIIAQEVDAGIQRFIQKQKDAQADAEKEQERIAQEKAKNVPPVVADRDHIFGAPDATLSIIVYTDFECPFCKPFHQTAKDIVAAYNGSVNLVYRHFPLPFHNPGAQKEAEAAECAAELGGNDLFWKYVDAIFERTTSNGKGFPIENLTPLAGELGLDKTQFQACLDDGKYTQLVQNQTKDGANSGVNGTPGNILVNHKTGAIQSKPGALPLEMFKQTIDEMLK</sequence>
<evidence type="ECO:0000256" key="7">
    <source>
        <dbReference type="SAM" id="Phobius"/>
    </source>
</evidence>
<proteinExistence type="inferred from homology"/>
<evidence type="ECO:0000313" key="9">
    <source>
        <dbReference type="EMBL" id="GAK53823.1"/>
    </source>
</evidence>
<name>A0A081BQZ2_9BACT</name>
<protein>
    <submittedName>
        <fullName evidence="9">DSBA oxidoreductase</fullName>
    </submittedName>
</protein>
<evidence type="ECO:0000313" key="10">
    <source>
        <dbReference type="Proteomes" id="UP000030700"/>
    </source>
</evidence>
<evidence type="ECO:0000256" key="1">
    <source>
        <dbReference type="ARBA" id="ARBA00005791"/>
    </source>
</evidence>
<feature type="domain" description="Thioredoxin-like fold" evidence="8">
    <location>
        <begin position="136"/>
        <end position="288"/>
    </location>
</feature>
<evidence type="ECO:0000256" key="3">
    <source>
        <dbReference type="ARBA" id="ARBA00023002"/>
    </source>
</evidence>
<dbReference type="GO" id="GO:0016491">
    <property type="term" value="F:oxidoreductase activity"/>
    <property type="evidence" value="ECO:0007669"/>
    <property type="project" value="UniProtKB-KW"/>
</dbReference>
<dbReference type="AlphaFoldDB" id="A0A081BQZ2"/>
<reference evidence="9" key="1">
    <citation type="journal article" date="2015" name="PeerJ">
        <title>First genomic representation of candidate bacterial phylum KSB3 points to enhanced environmental sensing as a trigger of wastewater bulking.</title>
        <authorList>
            <person name="Sekiguchi Y."/>
            <person name="Ohashi A."/>
            <person name="Parks D.H."/>
            <person name="Yamauchi T."/>
            <person name="Tyson G.W."/>
            <person name="Hugenholtz P."/>
        </authorList>
    </citation>
    <scope>NUCLEOTIDE SEQUENCE [LARGE SCALE GENOMIC DNA]</scope>
</reference>
<dbReference type="Gene3D" id="3.40.30.10">
    <property type="entry name" value="Glutaredoxin"/>
    <property type="match status" value="1"/>
</dbReference>